<sequence>MNDSLGAILAIVVLWFVIRFAFGGNGSGGSNQHQRGLNDHLDREAGGLGGLRVREREVPQHMVEAVQALFPQIPEASIRYDLQRTGDPEVTCNKILRDGGLPPPPSGFFASPPSSSNLTRGSLTASGSGDASSSSIGATDPARIGSTSNLADAATRPSRPSSSKTENLISRFGLEKRLREEEGPGDGPAKEEEEEEEEQDGDKIDIKGKSASSSVGRWANTADERQRILRERKEKMILEARRKLLERQKEKAAP</sequence>
<reference evidence="1 2" key="1">
    <citation type="journal article" date="2018" name="Mol. Biol. Evol.">
        <title>Broad Genomic Sampling Reveals a Smut Pathogenic Ancestry of the Fungal Clade Ustilaginomycotina.</title>
        <authorList>
            <person name="Kijpornyongpan T."/>
            <person name="Mondo S.J."/>
            <person name="Barry K."/>
            <person name="Sandor L."/>
            <person name="Lee J."/>
            <person name="Lipzen A."/>
            <person name="Pangilinan J."/>
            <person name="LaButti K."/>
            <person name="Hainaut M."/>
            <person name="Henrissat B."/>
            <person name="Grigoriev I.V."/>
            <person name="Spatafora J.W."/>
            <person name="Aime M.C."/>
        </authorList>
    </citation>
    <scope>NUCLEOTIDE SEQUENCE [LARGE SCALE GENOMIC DNA]</scope>
    <source>
        <strain evidence="1 2">SA 807</strain>
    </source>
</reference>
<protein>
    <submittedName>
        <fullName evidence="1">Uncharacterized protein</fullName>
    </submittedName>
</protein>
<organism evidence="1 2">
    <name type="scientific">Violaceomyces palustris</name>
    <dbReference type="NCBI Taxonomy" id="1673888"/>
    <lineage>
        <taxon>Eukaryota</taxon>
        <taxon>Fungi</taxon>
        <taxon>Dikarya</taxon>
        <taxon>Basidiomycota</taxon>
        <taxon>Ustilaginomycotina</taxon>
        <taxon>Ustilaginomycetes</taxon>
        <taxon>Violaceomycetales</taxon>
        <taxon>Violaceomycetaceae</taxon>
        <taxon>Violaceomyces</taxon>
    </lineage>
</organism>
<evidence type="ECO:0000313" key="1">
    <source>
        <dbReference type="EMBL" id="PWN48737.1"/>
    </source>
</evidence>
<evidence type="ECO:0000313" key="2">
    <source>
        <dbReference type="Proteomes" id="UP000245626"/>
    </source>
</evidence>
<dbReference type="EMBL" id="KZ820149">
    <property type="protein sequence ID" value="PWN48737.1"/>
    <property type="molecule type" value="Genomic_DNA"/>
</dbReference>
<proteinExistence type="predicted"/>
<keyword evidence="2" id="KW-1185">Reference proteome</keyword>
<accession>A0ACD0NSD2</accession>
<name>A0ACD0NSD2_9BASI</name>
<dbReference type="Proteomes" id="UP000245626">
    <property type="component" value="Unassembled WGS sequence"/>
</dbReference>
<gene>
    <name evidence="1" type="ORF">IE53DRAFT_389053</name>
</gene>